<dbReference type="EMBL" id="GG673688">
    <property type="protein sequence ID" value="EER15048.1"/>
    <property type="molecule type" value="Genomic_DNA"/>
</dbReference>
<accession>C5KKD6</accession>
<dbReference type="OrthoDB" id="419611at2759"/>
<dbReference type="InterPro" id="IPR042185">
    <property type="entry name" value="Serpin_sf_2"/>
</dbReference>
<protein>
    <submittedName>
        <fullName evidence="4">SERPIN1 protein, putative</fullName>
    </submittedName>
</protein>
<dbReference type="Gene3D" id="3.30.497.10">
    <property type="entry name" value="Antithrombin, subunit I, domain 2"/>
    <property type="match status" value="1"/>
</dbReference>
<dbReference type="PANTHER" id="PTHR11461">
    <property type="entry name" value="SERINE PROTEASE INHIBITOR, SERPIN"/>
    <property type="match status" value="1"/>
</dbReference>
<dbReference type="MEROPS" id="I04.080"/>
<reference evidence="4 5" key="1">
    <citation type="submission" date="2008-07" db="EMBL/GenBank/DDBJ databases">
        <authorList>
            <person name="El-Sayed N."/>
            <person name="Caler E."/>
            <person name="Inman J."/>
            <person name="Amedeo P."/>
            <person name="Hass B."/>
            <person name="Wortman J."/>
        </authorList>
    </citation>
    <scope>NUCLEOTIDE SEQUENCE [LARGE SCALE GENOMIC DNA]</scope>
    <source>
        <strain evidence="5">ATCC 50983 / TXsc</strain>
    </source>
</reference>
<dbReference type="GO" id="GO:0004867">
    <property type="term" value="F:serine-type endopeptidase inhibitor activity"/>
    <property type="evidence" value="ECO:0007669"/>
    <property type="project" value="InterPro"/>
</dbReference>
<evidence type="ECO:0000259" key="3">
    <source>
        <dbReference type="SMART" id="SM00093"/>
    </source>
</evidence>
<dbReference type="InterPro" id="IPR036186">
    <property type="entry name" value="Serpin_sf"/>
</dbReference>
<dbReference type="GO" id="GO:0005615">
    <property type="term" value="C:extracellular space"/>
    <property type="evidence" value="ECO:0007669"/>
    <property type="project" value="InterPro"/>
</dbReference>
<evidence type="ECO:0000256" key="2">
    <source>
        <dbReference type="RuleBase" id="RU000411"/>
    </source>
</evidence>
<dbReference type="AlphaFoldDB" id="C5KKD6"/>
<dbReference type="RefSeq" id="XP_002783252.1">
    <property type="nucleotide sequence ID" value="XM_002783206.1"/>
</dbReference>
<proteinExistence type="inferred from homology"/>
<name>C5KKD6_PERM5</name>
<dbReference type="SUPFAM" id="SSF56574">
    <property type="entry name" value="Serpins"/>
    <property type="match status" value="1"/>
</dbReference>
<dbReference type="CDD" id="cd00172">
    <property type="entry name" value="serpin"/>
    <property type="match status" value="1"/>
</dbReference>
<evidence type="ECO:0000256" key="1">
    <source>
        <dbReference type="ARBA" id="ARBA00009500"/>
    </source>
</evidence>
<dbReference type="InterPro" id="IPR000215">
    <property type="entry name" value="Serpin_fam"/>
</dbReference>
<organism evidence="5">
    <name type="scientific">Perkinsus marinus (strain ATCC 50983 / TXsc)</name>
    <dbReference type="NCBI Taxonomy" id="423536"/>
    <lineage>
        <taxon>Eukaryota</taxon>
        <taxon>Sar</taxon>
        <taxon>Alveolata</taxon>
        <taxon>Perkinsozoa</taxon>
        <taxon>Perkinsea</taxon>
        <taxon>Perkinsida</taxon>
        <taxon>Perkinsidae</taxon>
        <taxon>Perkinsus</taxon>
    </lineage>
</organism>
<keyword evidence="5" id="KW-1185">Reference proteome</keyword>
<dbReference type="Proteomes" id="UP000007800">
    <property type="component" value="Unassembled WGS sequence"/>
</dbReference>
<gene>
    <name evidence="4" type="ORF">Pmar_PMAR023373</name>
</gene>
<dbReference type="SMART" id="SM00093">
    <property type="entry name" value="SERPIN"/>
    <property type="match status" value="1"/>
</dbReference>
<dbReference type="Pfam" id="PF00079">
    <property type="entry name" value="Serpin"/>
    <property type="match status" value="1"/>
</dbReference>
<dbReference type="GeneID" id="9061932"/>
<feature type="domain" description="Serpin" evidence="3">
    <location>
        <begin position="14"/>
        <end position="363"/>
    </location>
</feature>
<evidence type="ECO:0000313" key="5">
    <source>
        <dbReference type="Proteomes" id="UP000007800"/>
    </source>
</evidence>
<dbReference type="Gene3D" id="2.30.39.10">
    <property type="entry name" value="Alpha-1-antitrypsin, domain 1"/>
    <property type="match status" value="1"/>
</dbReference>
<dbReference type="InParanoid" id="C5KKD6"/>
<sequence length="366" mass="40570">MNTDPMNPINLFAFALLDELQQECPADRGSNTVVSPLSLFQTMAIAAYGAQEGKTLDGLLNVTHVDDLEKLCDISRDFSRSNADRDVLSCANAVWSSHLTESFTDDVKANLNAEVFPEAPHKDIINSWVERKTNGMIENLLSADPPDGATLVNAVHFKDQWKTSFMKSFTKEADFHTQQEGEASMKVDMMVAASPYGDTRQKGFDYYADDKVQVAVVPYAHDDYDAVIALPAEGVSVDNFVARDFDVWCEGMQHNKEGSVSFPKFKVEYGVRDMTKLFERMGLVLDGDYSKMGPGLEVGSVLHKAVMTVDEEGTEAAAASAMMMLTAMPIDPPFHMVCDRPFLFIVRHRPTNSIVFIAKIKEPTLV</sequence>
<dbReference type="PANTHER" id="PTHR11461:SF211">
    <property type="entry name" value="GH10112P-RELATED"/>
    <property type="match status" value="1"/>
</dbReference>
<comment type="similarity">
    <text evidence="1 2">Belongs to the serpin family.</text>
</comment>
<evidence type="ECO:0000313" key="4">
    <source>
        <dbReference type="EMBL" id="EER15048.1"/>
    </source>
</evidence>
<dbReference type="InterPro" id="IPR023796">
    <property type="entry name" value="Serpin_dom"/>
</dbReference>
<dbReference type="InterPro" id="IPR042178">
    <property type="entry name" value="Serpin_sf_1"/>
</dbReference>
<dbReference type="OMA" id="MEIMPMS"/>